<proteinExistence type="predicted"/>
<feature type="region of interest" description="Disordered" evidence="2">
    <location>
        <begin position="1"/>
        <end position="37"/>
    </location>
</feature>
<comment type="caution">
    <text evidence="3">The sequence shown here is derived from an EMBL/GenBank/DDBJ whole genome shotgun (WGS) entry which is preliminary data.</text>
</comment>
<protein>
    <submittedName>
        <fullName evidence="3">Uncharacterized protein</fullName>
    </submittedName>
</protein>
<evidence type="ECO:0000313" key="4">
    <source>
        <dbReference type="Proteomes" id="UP000663888"/>
    </source>
</evidence>
<reference evidence="3" key="1">
    <citation type="submission" date="2021-01" db="EMBL/GenBank/DDBJ databases">
        <authorList>
            <person name="Kaushik A."/>
        </authorList>
    </citation>
    <scope>NUCLEOTIDE SEQUENCE</scope>
    <source>
        <strain evidence="3">AG4-R118</strain>
    </source>
</reference>
<name>A0A8H3GYW5_9AGAM</name>
<sequence>MTSDPPQTEPRYHTPTRGSVIPTTPSSERSIREDTSSIHDLRRKCELYEVAQKFDRDLIASQSQTIEELSNKNAQMEEESRSLESKHATGVKEVAQRADATMARLTDLHERFSHTSAGQIKELKQSLDKFRQEIRESMDAVKPLLVGYEDMKSTLREIAEEHEQQILEHNDEKTRLQQTNDLLRDQLSDRTGNYTESLEREKELQTSLIALGESHANVAKALSTLHKQYDQINAEYADSKLTENAATKRVGELEMVTTDLKIE</sequence>
<evidence type="ECO:0000313" key="3">
    <source>
        <dbReference type="EMBL" id="CAE6472227.1"/>
    </source>
</evidence>
<feature type="compositionally biased region" description="Basic and acidic residues" evidence="2">
    <location>
        <begin position="78"/>
        <end position="87"/>
    </location>
</feature>
<feature type="coiled-coil region" evidence="1">
    <location>
        <begin position="120"/>
        <end position="186"/>
    </location>
</feature>
<gene>
    <name evidence="3" type="ORF">RDB_LOCUS109559</name>
</gene>
<feature type="region of interest" description="Disordered" evidence="2">
    <location>
        <begin position="71"/>
        <end position="93"/>
    </location>
</feature>
<dbReference type="AlphaFoldDB" id="A0A8H3GYW5"/>
<dbReference type="EMBL" id="CAJMWX010001165">
    <property type="protein sequence ID" value="CAE6472227.1"/>
    <property type="molecule type" value="Genomic_DNA"/>
</dbReference>
<evidence type="ECO:0000256" key="1">
    <source>
        <dbReference type="SAM" id="Coils"/>
    </source>
</evidence>
<evidence type="ECO:0000256" key="2">
    <source>
        <dbReference type="SAM" id="MobiDB-lite"/>
    </source>
</evidence>
<keyword evidence="1" id="KW-0175">Coiled coil</keyword>
<organism evidence="3 4">
    <name type="scientific">Rhizoctonia solani</name>
    <dbReference type="NCBI Taxonomy" id="456999"/>
    <lineage>
        <taxon>Eukaryota</taxon>
        <taxon>Fungi</taxon>
        <taxon>Dikarya</taxon>
        <taxon>Basidiomycota</taxon>
        <taxon>Agaricomycotina</taxon>
        <taxon>Agaricomycetes</taxon>
        <taxon>Cantharellales</taxon>
        <taxon>Ceratobasidiaceae</taxon>
        <taxon>Rhizoctonia</taxon>
    </lineage>
</organism>
<accession>A0A8H3GYW5</accession>
<dbReference type="Proteomes" id="UP000663888">
    <property type="component" value="Unassembled WGS sequence"/>
</dbReference>